<dbReference type="Pfam" id="PF20582">
    <property type="entry name" value="UPF0758_N"/>
    <property type="match status" value="1"/>
</dbReference>
<dbReference type="GeneID" id="35777761"/>
<feature type="domain" description="MPN" evidence="7">
    <location>
        <begin position="102"/>
        <end position="224"/>
    </location>
</feature>
<evidence type="ECO:0000256" key="3">
    <source>
        <dbReference type="ARBA" id="ARBA00022801"/>
    </source>
</evidence>
<dbReference type="KEGG" id="mos:AXE82_04250"/>
<evidence type="ECO:0000256" key="2">
    <source>
        <dbReference type="ARBA" id="ARBA00022723"/>
    </source>
</evidence>
<evidence type="ECO:0000256" key="5">
    <source>
        <dbReference type="ARBA" id="ARBA00023049"/>
    </source>
</evidence>
<keyword evidence="3" id="KW-0378">Hydrolase</keyword>
<dbReference type="NCBIfam" id="NF000642">
    <property type="entry name" value="PRK00024.1"/>
    <property type="match status" value="1"/>
</dbReference>
<evidence type="ECO:0000313" key="10">
    <source>
        <dbReference type="Proteomes" id="UP000234914"/>
    </source>
</evidence>
<dbReference type="InterPro" id="IPR010994">
    <property type="entry name" value="RuvA_2-like"/>
</dbReference>
<reference evidence="9 11" key="2">
    <citation type="submission" date="2018-06" db="EMBL/GenBank/DDBJ databases">
        <authorList>
            <consortium name="Pathogen Informatics"/>
            <person name="Doyle S."/>
        </authorList>
    </citation>
    <scope>NUCLEOTIDE SEQUENCE [LARGE SCALE GENOMIC DNA]</scope>
    <source>
        <strain evidence="9 11">NCTC10465</strain>
    </source>
</reference>
<dbReference type="Gene3D" id="1.10.150.20">
    <property type="entry name" value="5' to 3' exonuclease, C-terminal subdomain"/>
    <property type="match status" value="1"/>
</dbReference>
<evidence type="ECO:0000313" key="9">
    <source>
        <dbReference type="EMBL" id="STY96848.1"/>
    </source>
</evidence>
<keyword evidence="4" id="KW-0862">Zinc</keyword>
<evidence type="ECO:0000313" key="8">
    <source>
        <dbReference type="EMBL" id="PKZ69465.1"/>
    </source>
</evidence>
<dbReference type="EMBL" id="UGPY01000001">
    <property type="protein sequence ID" value="STY96848.1"/>
    <property type="molecule type" value="Genomic_DNA"/>
</dbReference>
<dbReference type="GO" id="GO:0046872">
    <property type="term" value="F:metal ion binding"/>
    <property type="evidence" value="ECO:0007669"/>
    <property type="project" value="UniProtKB-KW"/>
</dbReference>
<dbReference type="NCBIfam" id="TIGR00608">
    <property type="entry name" value="radc"/>
    <property type="match status" value="1"/>
</dbReference>
<dbReference type="EMBL" id="PKJS01000003">
    <property type="protein sequence ID" value="PKZ69465.1"/>
    <property type="molecule type" value="Genomic_DNA"/>
</dbReference>
<dbReference type="SUPFAM" id="SSF102712">
    <property type="entry name" value="JAB1/MPN domain"/>
    <property type="match status" value="1"/>
</dbReference>
<name>A0A0X8K5R3_FAUOS</name>
<dbReference type="PANTHER" id="PTHR30471:SF3">
    <property type="entry name" value="UPF0758 PROTEIN YEES-RELATED"/>
    <property type="match status" value="1"/>
</dbReference>
<organism evidence="8 10">
    <name type="scientific">Faucicola osloensis</name>
    <name type="common">Moraxella osloensis</name>
    <dbReference type="NCBI Taxonomy" id="34062"/>
    <lineage>
        <taxon>Bacteria</taxon>
        <taxon>Pseudomonadati</taxon>
        <taxon>Pseudomonadota</taxon>
        <taxon>Gammaproteobacteria</taxon>
        <taxon>Moraxellales</taxon>
        <taxon>Moraxellaceae</taxon>
        <taxon>Faucicola</taxon>
    </lineage>
</organism>
<dbReference type="InterPro" id="IPR046778">
    <property type="entry name" value="UPF0758_N"/>
</dbReference>
<evidence type="ECO:0000256" key="6">
    <source>
        <dbReference type="RuleBase" id="RU003797"/>
    </source>
</evidence>
<dbReference type="Gene3D" id="3.40.140.10">
    <property type="entry name" value="Cytidine Deaminase, domain 2"/>
    <property type="match status" value="1"/>
</dbReference>
<dbReference type="InterPro" id="IPR037518">
    <property type="entry name" value="MPN"/>
</dbReference>
<evidence type="ECO:0000256" key="4">
    <source>
        <dbReference type="ARBA" id="ARBA00022833"/>
    </source>
</evidence>
<dbReference type="GO" id="GO:0008237">
    <property type="term" value="F:metallopeptidase activity"/>
    <property type="evidence" value="ECO:0007669"/>
    <property type="project" value="UniProtKB-KW"/>
</dbReference>
<keyword evidence="11" id="KW-1185">Reference proteome</keyword>
<dbReference type="InterPro" id="IPR001405">
    <property type="entry name" value="UPF0758"/>
</dbReference>
<gene>
    <name evidence="8" type="ORF">CYJ96_02945</name>
    <name evidence="9" type="ORF">NCTC10465_00615</name>
</gene>
<evidence type="ECO:0000313" key="11">
    <source>
        <dbReference type="Proteomes" id="UP000255230"/>
    </source>
</evidence>
<dbReference type="PANTHER" id="PTHR30471">
    <property type="entry name" value="DNA REPAIR PROTEIN RADC"/>
    <property type="match status" value="1"/>
</dbReference>
<keyword evidence="1" id="KW-0645">Protease</keyword>
<dbReference type="CDD" id="cd08071">
    <property type="entry name" value="MPN_DUF2466"/>
    <property type="match status" value="1"/>
</dbReference>
<dbReference type="Pfam" id="PF04002">
    <property type="entry name" value="RadC"/>
    <property type="match status" value="1"/>
</dbReference>
<dbReference type="InterPro" id="IPR025657">
    <property type="entry name" value="RadC_JAB"/>
</dbReference>
<reference evidence="8 10" key="1">
    <citation type="submission" date="2017-12" db="EMBL/GenBank/DDBJ databases">
        <title>Phylogenetic diversity of female urinary microbiome.</title>
        <authorList>
            <person name="Thomas-White K."/>
            <person name="Wolfe A.J."/>
        </authorList>
    </citation>
    <scope>NUCLEOTIDE SEQUENCE [LARGE SCALE GENOMIC DNA]</scope>
    <source>
        <strain evidence="8 10">UMB0416</strain>
    </source>
</reference>
<sequence length="225" mass="24603">MAIKDWHQDERPREKLLQKGAESLSDSEILAIFLRTGTKDQSAIELARGLIEKFGSLAQLLSAPSEAVMACHGIGMAKYAQILASLEMGKRYLASQVKQAPTLNASQLVKDYLTTQLRPLNREVFAVLFLTNQLTLIQYEVLFTGGISSCSVCVREVLRCALKYGASQLIIAHNHPSTSATASQADLEITRSLARACQLVDMTLIDHIIVGQDGTLSLQETGKMP</sequence>
<proteinExistence type="inferred from homology"/>
<keyword evidence="2" id="KW-0479">Metal-binding</keyword>
<evidence type="ECO:0000256" key="1">
    <source>
        <dbReference type="ARBA" id="ARBA00022670"/>
    </source>
</evidence>
<keyword evidence="5" id="KW-0482">Metalloprotease</keyword>
<dbReference type="SUPFAM" id="SSF47781">
    <property type="entry name" value="RuvA domain 2-like"/>
    <property type="match status" value="1"/>
</dbReference>
<dbReference type="Proteomes" id="UP000234914">
    <property type="component" value="Unassembled WGS sequence"/>
</dbReference>
<dbReference type="AlphaFoldDB" id="A0A0X8K5R3"/>
<dbReference type="PROSITE" id="PS50249">
    <property type="entry name" value="MPN"/>
    <property type="match status" value="1"/>
</dbReference>
<dbReference type="Proteomes" id="UP000255230">
    <property type="component" value="Unassembled WGS sequence"/>
</dbReference>
<dbReference type="GO" id="GO:0006508">
    <property type="term" value="P:proteolysis"/>
    <property type="evidence" value="ECO:0007669"/>
    <property type="project" value="UniProtKB-KW"/>
</dbReference>
<accession>A0A0X8K5R3</accession>
<comment type="similarity">
    <text evidence="6">Belongs to the UPF0758 family.</text>
</comment>
<dbReference type="RefSeq" id="WP_062331852.1">
    <property type="nucleotide sequence ID" value="NZ_CALTVS010000009.1"/>
</dbReference>
<protein>
    <submittedName>
        <fullName evidence="9">DNA repair protein RadC</fullName>
    </submittedName>
    <submittedName>
        <fullName evidence="8">JAB domain-containing protein</fullName>
    </submittedName>
</protein>
<evidence type="ECO:0000259" key="7">
    <source>
        <dbReference type="PROSITE" id="PS50249"/>
    </source>
</evidence>